<comment type="caution">
    <text evidence="2">The sequence shown here is derived from an EMBL/GenBank/DDBJ whole genome shotgun (WGS) entry which is preliminary data.</text>
</comment>
<feature type="compositionally biased region" description="Polar residues" evidence="1">
    <location>
        <begin position="41"/>
        <end position="54"/>
    </location>
</feature>
<protein>
    <submittedName>
        <fullName evidence="2">Uncharacterized protein</fullName>
    </submittedName>
</protein>
<proteinExistence type="predicted"/>
<dbReference type="Proteomes" id="UP000039021">
    <property type="component" value="Unassembled WGS sequence"/>
</dbReference>
<evidence type="ECO:0000256" key="1">
    <source>
        <dbReference type="SAM" id="MobiDB-lite"/>
    </source>
</evidence>
<organism evidence="2 3">
    <name type="scientific">Mycobacterium tuberculosis</name>
    <dbReference type="NCBI Taxonomy" id="1773"/>
    <lineage>
        <taxon>Bacteria</taxon>
        <taxon>Bacillati</taxon>
        <taxon>Actinomycetota</taxon>
        <taxon>Actinomycetes</taxon>
        <taxon>Mycobacteriales</taxon>
        <taxon>Mycobacteriaceae</taxon>
        <taxon>Mycobacterium</taxon>
        <taxon>Mycobacterium tuberculosis complex</taxon>
    </lineage>
</organism>
<feature type="region of interest" description="Disordered" evidence="1">
    <location>
        <begin position="31"/>
        <end position="69"/>
    </location>
</feature>
<sequence>MSPVRHTAATVCAYGNAASVRALHSAAMGTRYPLSNRRPASGSTVAANSSTTGRKSGVSPRGGATSVLR</sequence>
<name>A0A654ZIT4_MYCTX</name>
<accession>A0A654ZIT4</accession>
<evidence type="ECO:0000313" key="3">
    <source>
        <dbReference type="Proteomes" id="UP000039021"/>
    </source>
</evidence>
<reference evidence="3" key="1">
    <citation type="submission" date="2015-03" db="EMBL/GenBank/DDBJ databases">
        <authorList>
            <consortium name="Pathogen Informatics"/>
        </authorList>
    </citation>
    <scope>NUCLEOTIDE SEQUENCE [LARGE SCALE GENOMIC DNA]</scope>
    <source>
        <strain evidence="3">N09902308</strain>
    </source>
</reference>
<gene>
    <name evidence="2" type="ORF">ERS007739_04419</name>
</gene>
<dbReference type="AlphaFoldDB" id="A0A654ZIT4"/>
<evidence type="ECO:0000313" key="2">
    <source>
        <dbReference type="EMBL" id="CPA18864.1"/>
    </source>
</evidence>
<dbReference type="EMBL" id="CSBK01002754">
    <property type="protein sequence ID" value="CPA18864.1"/>
    <property type="molecule type" value="Genomic_DNA"/>
</dbReference>